<accession>A0ABS5NYY5</accession>
<sequence>MKAIIFDFDGTLANTLPICYFAFQNVFMDFDKKDLSADQIRAMFGPSETGIIRENLSNPNKEQAIELYYERYLQYHDQLVDPNKEVDDLLRYLKDQGIKLGIVTGKAKRSLDISLKALQMESFFDAVITGDDVINPKPHPEGVIKALSLLGVERNEAIFIGDSDADILAGVQANVYTVGVQWLPEYQTSNFTVEPNSVFTCVAEFTESIKLGFPISNK</sequence>
<keyword evidence="2" id="KW-0460">Magnesium</keyword>
<gene>
    <name evidence="3" type="ORF">KHA94_23410</name>
</gene>
<dbReference type="InterPro" id="IPR050155">
    <property type="entry name" value="HAD-like_hydrolase_sf"/>
</dbReference>
<dbReference type="InterPro" id="IPR023214">
    <property type="entry name" value="HAD_sf"/>
</dbReference>
<evidence type="ECO:0000313" key="3">
    <source>
        <dbReference type="EMBL" id="MBS4193060.1"/>
    </source>
</evidence>
<dbReference type="SUPFAM" id="SSF56784">
    <property type="entry name" value="HAD-like"/>
    <property type="match status" value="1"/>
</dbReference>
<reference evidence="3 4" key="1">
    <citation type="submission" date="2021-05" db="EMBL/GenBank/DDBJ databases">
        <title>Novel Bacillus species.</title>
        <authorList>
            <person name="Liu G."/>
        </authorList>
    </citation>
    <scope>NUCLEOTIDE SEQUENCE [LARGE SCALE GENOMIC DNA]</scope>
    <source>
        <strain evidence="3 4">FJAT-49705</strain>
    </source>
</reference>
<name>A0ABS5NYY5_9BACI</name>
<proteinExistence type="predicted"/>
<dbReference type="SFLD" id="SFLDG01135">
    <property type="entry name" value="C1.5.6:_HAD__Beta-PGM__Phospha"/>
    <property type="match status" value="1"/>
</dbReference>
<dbReference type="SFLD" id="SFLDG01129">
    <property type="entry name" value="C1.5:_HAD__Beta-PGM__Phosphata"/>
    <property type="match status" value="1"/>
</dbReference>
<evidence type="ECO:0000256" key="2">
    <source>
        <dbReference type="ARBA" id="ARBA00022842"/>
    </source>
</evidence>
<keyword evidence="4" id="KW-1185">Reference proteome</keyword>
<dbReference type="EMBL" id="JAGYPM010000008">
    <property type="protein sequence ID" value="MBS4193060.1"/>
    <property type="molecule type" value="Genomic_DNA"/>
</dbReference>
<dbReference type="NCBIfam" id="TIGR01549">
    <property type="entry name" value="HAD-SF-IA-v1"/>
    <property type="match status" value="1"/>
</dbReference>
<evidence type="ECO:0000256" key="1">
    <source>
        <dbReference type="ARBA" id="ARBA00022801"/>
    </source>
</evidence>
<protein>
    <submittedName>
        <fullName evidence="3">HAD family hydrolase</fullName>
    </submittedName>
</protein>
<dbReference type="SFLD" id="SFLDS00003">
    <property type="entry name" value="Haloacid_Dehalogenase"/>
    <property type="match status" value="1"/>
</dbReference>
<dbReference type="RefSeq" id="WP_213104582.1">
    <property type="nucleotide sequence ID" value="NZ_JAGYPM010000008.1"/>
</dbReference>
<dbReference type="NCBIfam" id="TIGR01509">
    <property type="entry name" value="HAD-SF-IA-v3"/>
    <property type="match status" value="1"/>
</dbReference>
<comment type="caution">
    <text evidence="3">The sequence shown here is derived from an EMBL/GenBank/DDBJ whole genome shotgun (WGS) entry which is preliminary data.</text>
</comment>
<dbReference type="Proteomes" id="UP000681027">
    <property type="component" value="Unassembled WGS sequence"/>
</dbReference>
<dbReference type="PANTHER" id="PTHR43434">
    <property type="entry name" value="PHOSPHOGLYCOLATE PHOSPHATASE"/>
    <property type="match status" value="1"/>
</dbReference>
<dbReference type="Pfam" id="PF13419">
    <property type="entry name" value="HAD_2"/>
    <property type="match status" value="1"/>
</dbReference>
<dbReference type="InterPro" id="IPR023198">
    <property type="entry name" value="PGP-like_dom2"/>
</dbReference>
<dbReference type="GO" id="GO:0016787">
    <property type="term" value="F:hydrolase activity"/>
    <property type="evidence" value="ECO:0007669"/>
    <property type="project" value="UniProtKB-KW"/>
</dbReference>
<dbReference type="Gene3D" id="3.40.50.1000">
    <property type="entry name" value="HAD superfamily/HAD-like"/>
    <property type="match status" value="1"/>
</dbReference>
<dbReference type="InterPro" id="IPR041492">
    <property type="entry name" value="HAD_2"/>
</dbReference>
<dbReference type="PANTHER" id="PTHR43434:SF1">
    <property type="entry name" value="PHOSPHOGLYCOLATE PHOSPHATASE"/>
    <property type="match status" value="1"/>
</dbReference>
<dbReference type="InterPro" id="IPR036412">
    <property type="entry name" value="HAD-like_sf"/>
</dbReference>
<keyword evidence="1 3" id="KW-0378">Hydrolase</keyword>
<dbReference type="Gene3D" id="1.10.150.240">
    <property type="entry name" value="Putative phosphatase, domain 2"/>
    <property type="match status" value="1"/>
</dbReference>
<dbReference type="PRINTS" id="PR00413">
    <property type="entry name" value="HADHALOGNASE"/>
</dbReference>
<evidence type="ECO:0000313" key="4">
    <source>
        <dbReference type="Proteomes" id="UP000681027"/>
    </source>
</evidence>
<organism evidence="3 4">
    <name type="scientific">Cytobacillus citreus</name>
    <dbReference type="NCBI Taxonomy" id="2833586"/>
    <lineage>
        <taxon>Bacteria</taxon>
        <taxon>Bacillati</taxon>
        <taxon>Bacillota</taxon>
        <taxon>Bacilli</taxon>
        <taxon>Bacillales</taxon>
        <taxon>Bacillaceae</taxon>
        <taxon>Cytobacillus</taxon>
    </lineage>
</organism>
<dbReference type="InterPro" id="IPR006439">
    <property type="entry name" value="HAD-SF_hydro_IA"/>
</dbReference>